<dbReference type="EMBL" id="BAABME010016917">
    <property type="protein sequence ID" value="GAA0147987.1"/>
    <property type="molecule type" value="Genomic_DNA"/>
</dbReference>
<reference evidence="3 4" key="1">
    <citation type="submission" date="2024-01" db="EMBL/GenBank/DDBJ databases">
        <title>The complete chloroplast genome sequence of Lithospermum erythrorhizon: insights into the phylogenetic relationship among Boraginaceae species and the maternal lineages of purple gromwells.</title>
        <authorList>
            <person name="Okada T."/>
            <person name="Watanabe K."/>
        </authorList>
    </citation>
    <scope>NUCLEOTIDE SEQUENCE [LARGE SCALE GENOMIC DNA]</scope>
</reference>
<feature type="compositionally biased region" description="Gly residues" evidence="1">
    <location>
        <begin position="43"/>
        <end position="57"/>
    </location>
</feature>
<keyword evidence="4" id="KW-1185">Reference proteome</keyword>
<organism evidence="3 4">
    <name type="scientific">Lithospermum erythrorhizon</name>
    <name type="common">Purple gromwell</name>
    <name type="synonym">Lithospermum officinale var. erythrorhizon</name>
    <dbReference type="NCBI Taxonomy" id="34254"/>
    <lineage>
        <taxon>Eukaryota</taxon>
        <taxon>Viridiplantae</taxon>
        <taxon>Streptophyta</taxon>
        <taxon>Embryophyta</taxon>
        <taxon>Tracheophyta</taxon>
        <taxon>Spermatophyta</taxon>
        <taxon>Magnoliopsida</taxon>
        <taxon>eudicotyledons</taxon>
        <taxon>Gunneridae</taxon>
        <taxon>Pentapetalae</taxon>
        <taxon>asterids</taxon>
        <taxon>lamiids</taxon>
        <taxon>Boraginales</taxon>
        <taxon>Boraginaceae</taxon>
        <taxon>Boraginoideae</taxon>
        <taxon>Lithospermeae</taxon>
        <taxon>Lithospermum</taxon>
    </lineage>
</organism>
<evidence type="ECO:0000313" key="3">
    <source>
        <dbReference type="EMBL" id="GAA0147987.1"/>
    </source>
</evidence>
<proteinExistence type="predicted"/>
<feature type="compositionally biased region" description="Basic and acidic residues" evidence="1">
    <location>
        <begin position="116"/>
        <end position="131"/>
    </location>
</feature>
<dbReference type="Pfam" id="PF25074">
    <property type="entry name" value="DUF7798"/>
    <property type="match status" value="1"/>
</dbReference>
<protein>
    <recommendedName>
        <fullName evidence="2">DUF7798 domain-containing protein</fullName>
    </recommendedName>
</protein>
<feature type="domain" description="DUF7798" evidence="2">
    <location>
        <begin position="237"/>
        <end position="339"/>
    </location>
</feature>
<gene>
    <name evidence="3" type="ORF">LIER_36628</name>
</gene>
<name>A0AAV3PD79_LITER</name>
<dbReference type="PANTHER" id="PTHR36011">
    <property type="entry name" value="BAT2 DOMAIN PROTEIN"/>
    <property type="match status" value="1"/>
</dbReference>
<feature type="region of interest" description="Disordered" evidence="1">
    <location>
        <begin position="1"/>
        <end position="134"/>
    </location>
</feature>
<feature type="compositionally biased region" description="Basic and acidic residues" evidence="1">
    <location>
        <begin position="329"/>
        <end position="339"/>
    </location>
</feature>
<evidence type="ECO:0000256" key="1">
    <source>
        <dbReference type="SAM" id="MobiDB-lite"/>
    </source>
</evidence>
<dbReference type="Proteomes" id="UP001454036">
    <property type="component" value="Unassembled WGS sequence"/>
</dbReference>
<dbReference type="InterPro" id="IPR056700">
    <property type="entry name" value="DUF7798"/>
</dbReference>
<comment type="caution">
    <text evidence="3">The sequence shown here is derived from an EMBL/GenBank/DDBJ whole genome shotgun (WGS) entry which is preliminary data.</text>
</comment>
<sequence>MSNNKIDSKSSSDEIQALVEENDEKPMPIQEDEAKPPQHANVEGGGEGGGEGWGGWGFLSDLQKAAEDISRNAVEVATSAAKSLSELQNEDEGSNTYQEDDREESTAEEESEDEDDKRRKGALEKLEKASEDNFLGQGLKALDDTVESFASGALQALGNALKGGSDLVQKLEDSAVNMADSTEQRGPPPSLIETGKALSAKGMEVLQLVKKETMDVLNIEYETGAGEKIDEDQFEEVNFNRCFYIYGGPEQLEELEALSSHYALLFTRRKAKLSPQQKTFYDDKLKEVHQIFDLSSAVDGSDVESDEGKKMEIPSESSINEMNKSYDSGAKKPPDLAAG</sequence>
<feature type="compositionally biased region" description="Polar residues" evidence="1">
    <location>
        <begin position="315"/>
        <end position="326"/>
    </location>
</feature>
<accession>A0AAV3PD79</accession>
<dbReference type="PANTHER" id="PTHR36011:SF1">
    <property type="entry name" value="BAT2 DOMAIN PROTEIN"/>
    <property type="match status" value="1"/>
</dbReference>
<feature type="compositionally biased region" description="Basic and acidic residues" evidence="1">
    <location>
        <begin position="1"/>
        <end position="12"/>
    </location>
</feature>
<feature type="compositionally biased region" description="Acidic residues" evidence="1">
    <location>
        <begin position="88"/>
        <end position="115"/>
    </location>
</feature>
<evidence type="ECO:0000259" key="2">
    <source>
        <dbReference type="Pfam" id="PF25074"/>
    </source>
</evidence>
<dbReference type="AlphaFoldDB" id="A0AAV3PD79"/>
<feature type="region of interest" description="Disordered" evidence="1">
    <location>
        <begin position="297"/>
        <end position="339"/>
    </location>
</feature>
<evidence type="ECO:0000313" key="4">
    <source>
        <dbReference type="Proteomes" id="UP001454036"/>
    </source>
</evidence>